<name>A0A9W6CTF9_XANFL</name>
<evidence type="ECO:0000313" key="1">
    <source>
        <dbReference type="EMBL" id="GLI25430.1"/>
    </source>
</evidence>
<accession>A0A9W6CTF9</accession>
<protein>
    <submittedName>
        <fullName evidence="1">Uncharacterized protein</fullName>
    </submittedName>
</protein>
<comment type="caution">
    <text evidence="1">The sequence shown here is derived from an EMBL/GenBank/DDBJ whole genome shotgun (WGS) entry which is preliminary data.</text>
</comment>
<dbReference type="EMBL" id="BSDO01000016">
    <property type="protein sequence ID" value="GLI25430.1"/>
    <property type="molecule type" value="Genomic_DNA"/>
</dbReference>
<reference evidence="1" key="1">
    <citation type="submission" date="2022-12" db="EMBL/GenBank/DDBJ databases">
        <title>Reference genome sequencing for broad-spectrum identification of bacterial and archaeal isolates by mass spectrometry.</title>
        <authorList>
            <person name="Sekiguchi Y."/>
            <person name="Tourlousse D.M."/>
        </authorList>
    </citation>
    <scope>NUCLEOTIDE SEQUENCE</scope>
    <source>
        <strain evidence="1">301</strain>
    </source>
</reference>
<evidence type="ECO:0000313" key="2">
    <source>
        <dbReference type="Proteomes" id="UP001144397"/>
    </source>
</evidence>
<gene>
    <name evidence="1" type="ORF">XFLAVUS301_51040</name>
</gene>
<proteinExistence type="predicted"/>
<organism evidence="1 2">
    <name type="scientific">Xanthobacter flavus</name>
    <dbReference type="NCBI Taxonomy" id="281"/>
    <lineage>
        <taxon>Bacteria</taxon>
        <taxon>Pseudomonadati</taxon>
        <taxon>Pseudomonadota</taxon>
        <taxon>Alphaproteobacteria</taxon>
        <taxon>Hyphomicrobiales</taxon>
        <taxon>Xanthobacteraceae</taxon>
        <taxon>Xanthobacter</taxon>
    </lineage>
</organism>
<dbReference type="AlphaFoldDB" id="A0A9W6CTF9"/>
<sequence>MIVVGSIICRVGAQCAFPGRRDKALAGGMTYGKITGIPSLRCGGLHVRVMCIA</sequence>
<dbReference type="Proteomes" id="UP001144397">
    <property type="component" value="Unassembled WGS sequence"/>
</dbReference>